<dbReference type="NCBIfam" id="TIGR04057">
    <property type="entry name" value="SusC_RagA_signa"/>
    <property type="match status" value="1"/>
</dbReference>
<dbReference type="Pfam" id="PF07715">
    <property type="entry name" value="Plug"/>
    <property type="match status" value="1"/>
</dbReference>
<dbReference type="SUPFAM" id="SSF56935">
    <property type="entry name" value="Porins"/>
    <property type="match status" value="1"/>
</dbReference>
<dbReference type="InterPro" id="IPR012910">
    <property type="entry name" value="Plug_dom"/>
</dbReference>
<proteinExistence type="predicted"/>
<dbReference type="InterPro" id="IPR023997">
    <property type="entry name" value="TonB-dep_OMP_SusC/RagA_CS"/>
</dbReference>
<dbReference type="PANTHER" id="PTHR30069">
    <property type="entry name" value="TONB-DEPENDENT OUTER MEMBRANE RECEPTOR"/>
    <property type="match status" value="1"/>
</dbReference>
<keyword evidence="1" id="KW-0732">Signal</keyword>
<keyword evidence="3" id="KW-0675">Receptor</keyword>
<feature type="non-terminal residue" evidence="3">
    <location>
        <position position="1"/>
    </location>
</feature>
<evidence type="ECO:0000256" key="1">
    <source>
        <dbReference type="ARBA" id="ARBA00022729"/>
    </source>
</evidence>
<gene>
    <name evidence="3" type="ORF">OBE_08896</name>
</gene>
<dbReference type="Gene3D" id="2.170.130.10">
    <property type="entry name" value="TonB-dependent receptor, plug domain"/>
    <property type="match status" value="1"/>
</dbReference>
<feature type="non-terminal residue" evidence="3">
    <location>
        <position position="197"/>
    </location>
</feature>
<evidence type="ECO:0000259" key="2">
    <source>
        <dbReference type="Pfam" id="PF07715"/>
    </source>
</evidence>
<sequence length="197" mass="20947">GYQPQQIAVAGKSRIDITLKEDTQSIDDVIVVAFGTAKKEAFTGSATVIKSDDIAKSQQSNVAQALAGKVAGVQLTNSSGQPGAAPDIRIRGFSSLNAGNSPLWIVDGMPYSGDLNNLNPNDIESMTVLKDAASNALYGARGANGVVMITTKKAKSKDAIITVDAKWGVNSRAVKDYEYITNPAQFYETHYNALKNY</sequence>
<dbReference type="InterPro" id="IPR039426">
    <property type="entry name" value="TonB-dep_rcpt-like"/>
</dbReference>
<protein>
    <submittedName>
        <fullName evidence="3">Protein containing TonB-dependent receptor, plug domain protein</fullName>
    </submittedName>
</protein>
<dbReference type="GO" id="GO:0044718">
    <property type="term" value="P:siderophore transmembrane transport"/>
    <property type="evidence" value="ECO:0007669"/>
    <property type="project" value="TreeGrafter"/>
</dbReference>
<accession>K1SZ29</accession>
<feature type="domain" description="TonB-dependent receptor plug" evidence="2">
    <location>
        <begin position="39"/>
        <end position="146"/>
    </location>
</feature>
<organism evidence="3">
    <name type="scientific">human gut metagenome</name>
    <dbReference type="NCBI Taxonomy" id="408170"/>
    <lineage>
        <taxon>unclassified sequences</taxon>
        <taxon>metagenomes</taxon>
        <taxon>organismal metagenomes</taxon>
    </lineage>
</organism>
<dbReference type="PANTHER" id="PTHR30069:SF29">
    <property type="entry name" value="HEMOGLOBIN AND HEMOGLOBIN-HAPTOGLOBIN-BINDING PROTEIN 1-RELATED"/>
    <property type="match status" value="1"/>
</dbReference>
<dbReference type="AlphaFoldDB" id="K1SZ29"/>
<dbReference type="InterPro" id="IPR037066">
    <property type="entry name" value="Plug_dom_sf"/>
</dbReference>
<comment type="caution">
    <text evidence="3">The sequence shown here is derived from an EMBL/GenBank/DDBJ whole genome shotgun (WGS) entry which is preliminary data.</text>
</comment>
<reference evidence="3" key="1">
    <citation type="journal article" date="2013" name="Environ. Microbiol.">
        <title>Microbiota from the distal guts of lean and obese adolescents exhibit partial functional redundancy besides clear differences in community structure.</title>
        <authorList>
            <person name="Ferrer M."/>
            <person name="Ruiz A."/>
            <person name="Lanza F."/>
            <person name="Haange S.B."/>
            <person name="Oberbach A."/>
            <person name="Till H."/>
            <person name="Bargiela R."/>
            <person name="Campoy C."/>
            <person name="Segura M.T."/>
            <person name="Richter M."/>
            <person name="von Bergen M."/>
            <person name="Seifert J."/>
            <person name="Suarez A."/>
        </authorList>
    </citation>
    <scope>NUCLEOTIDE SEQUENCE</scope>
</reference>
<evidence type="ECO:0000313" key="3">
    <source>
        <dbReference type="EMBL" id="EKC60594.1"/>
    </source>
</evidence>
<dbReference type="PROSITE" id="PS52016">
    <property type="entry name" value="TONB_DEPENDENT_REC_3"/>
    <property type="match status" value="1"/>
</dbReference>
<dbReference type="EMBL" id="AJWZ01006153">
    <property type="protein sequence ID" value="EKC60594.1"/>
    <property type="molecule type" value="Genomic_DNA"/>
</dbReference>
<dbReference type="FunFam" id="2.170.130.10:FF:000008">
    <property type="entry name" value="SusC/RagA family TonB-linked outer membrane protein"/>
    <property type="match status" value="1"/>
</dbReference>
<dbReference type="GO" id="GO:0015344">
    <property type="term" value="F:siderophore uptake transmembrane transporter activity"/>
    <property type="evidence" value="ECO:0007669"/>
    <property type="project" value="TreeGrafter"/>
</dbReference>
<name>K1SZ29_9ZZZZ</name>